<proteinExistence type="inferred from homology"/>
<feature type="domain" description="EGF-like" evidence="16">
    <location>
        <begin position="61"/>
        <end position="99"/>
    </location>
</feature>
<dbReference type="Pfam" id="PF07645">
    <property type="entry name" value="EGF_CA"/>
    <property type="match status" value="2"/>
</dbReference>
<dbReference type="InterPro" id="IPR017981">
    <property type="entry name" value="GPCR_2-like_7TM"/>
</dbReference>
<evidence type="ECO:0000256" key="3">
    <source>
        <dbReference type="ARBA" id="ARBA00022475"/>
    </source>
</evidence>
<dbReference type="GO" id="GO:0007166">
    <property type="term" value="P:cell surface receptor signaling pathway"/>
    <property type="evidence" value="ECO:0007669"/>
    <property type="project" value="InterPro"/>
</dbReference>
<evidence type="ECO:0000256" key="10">
    <source>
        <dbReference type="ARBA" id="ARBA00023136"/>
    </source>
</evidence>
<evidence type="ECO:0000313" key="20">
    <source>
        <dbReference type="RefSeq" id="XP_031430542.1"/>
    </source>
</evidence>
<dbReference type="Pfam" id="PF16489">
    <property type="entry name" value="GAIN"/>
    <property type="match status" value="1"/>
</dbReference>
<dbReference type="PROSITE" id="PS00650">
    <property type="entry name" value="G_PROTEIN_RECEP_F2_2"/>
    <property type="match status" value="1"/>
</dbReference>
<evidence type="ECO:0000256" key="11">
    <source>
        <dbReference type="ARBA" id="ARBA00023157"/>
    </source>
</evidence>
<dbReference type="InterPro" id="IPR017983">
    <property type="entry name" value="GPCR_2_secretin-like_CS"/>
</dbReference>
<reference evidence="20" key="1">
    <citation type="submission" date="2025-08" db="UniProtKB">
        <authorList>
            <consortium name="RefSeq"/>
        </authorList>
    </citation>
    <scope>IDENTIFICATION</scope>
</reference>
<sequence length="740" mass="82707">MSHLLNSSMKLVLLEACIFCVLTQGIFSDTCPKCHNLAKCENKTCKCKDGYTGNGINNCQDDNECERVPHICGGHATCANSLGSYHCTCKPGFTSTNGEAQFQPNDGTHCKDINECKQTEICGPFSNCHNTNGSFHCSCQRDYVSSTGAKLFQPDTRTTCLKNPLPNCHKDAECLLNRVRNTLLNISSLTDPQQMLEEMKKQTSGELTPVDVIAYTEALSSAALNFERRAHSDEDVPVKEVITDFVKTVNNLVESHELEAWGRIEERRREQTLTKLFHSVEQGTLALAKNSHNVTNLEVNEGDVELKLYTLEAQEKTKKVAVSLGVNSIVLTPKHNGEVPSSGSVSIVFLQYRHIGTVLQPKIDPGLVDYSRFAAAGPITVNSDVIAAAIGSPQMYPLQEVFFTLKHSEPIDPVADMTSCAFWEYSVDSMEGHWALQGCQRSHVNSSHTTCTCNHLTHFAILMSSGRANLVAHYNILTRITQLGMVISIICLSMCIFTFWFFSEIQSTRTTIHKNLCCSLFMSEFIFLVGINMHAHKLFCSVIAGLLHYFFLAAFAWMCIEGIHLYLLVVGVIYNKGFLHRNFYMFGYGSPAIVVTISATLGSKYYGTNTVCWLSTENNFIWSFIGPACLIILVNLLAFAVIIFKVYRHTAVKKPEISHFENIRSCARGALALLFVLGATWTFGVLHILNETTLTAYLFTFANAFQGMFIFIFLCVLSRKIQEEYYRLFKNIPCCFECLR</sequence>
<dbReference type="GO" id="GO:0007189">
    <property type="term" value="P:adenylate cyclase-activating G protein-coupled receptor signaling pathway"/>
    <property type="evidence" value="ECO:0007669"/>
    <property type="project" value="TreeGrafter"/>
</dbReference>
<gene>
    <name evidence="20" type="primary">adgrl4</name>
</gene>
<comment type="caution">
    <text evidence="13">Lacks conserved residue(s) required for the propagation of feature annotation.</text>
</comment>
<dbReference type="InterPro" id="IPR000152">
    <property type="entry name" value="EGF-type_Asp/Asn_hydroxyl_site"/>
</dbReference>
<feature type="transmembrane region" description="Helical" evidence="14">
    <location>
        <begin position="665"/>
        <end position="689"/>
    </location>
</feature>
<feature type="domain" description="EGF-like" evidence="16">
    <location>
        <begin position="112"/>
        <end position="149"/>
    </location>
</feature>
<dbReference type="FunFam" id="1.20.1070.10:FF:000064">
    <property type="entry name" value="adhesion G protein-coupled receptor L4 isoform X1"/>
    <property type="match status" value="1"/>
</dbReference>
<dbReference type="OrthoDB" id="8191206at2759"/>
<keyword evidence="7" id="KW-0677">Repeat</keyword>
<dbReference type="PANTHER" id="PTHR12011">
    <property type="entry name" value="ADHESION G-PROTEIN COUPLED RECEPTOR"/>
    <property type="match status" value="1"/>
</dbReference>
<dbReference type="GO" id="GO:0005886">
    <property type="term" value="C:plasma membrane"/>
    <property type="evidence" value="ECO:0007669"/>
    <property type="project" value="UniProtKB-SubCell"/>
</dbReference>
<evidence type="ECO:0000256" key="1">
    <source>
        <dbReference type="ARBA" id="ARBA00004651"/>
    </source>
</evidence>
<keyword evidence="4 13" id="KW-0245">EGF-like domain</keyword>
<evidence type="ECO:0000256" key="14">
    <source>
        <dbReference type="SAM" id="Phobius"/>
    </source>
</evidence>
<dbReference type="PROSITE" id="PS01187">
    <property type="entry name" value="EGF_CA"/>
    <property type="match status" value="2"/>
</dbReference>
<feature type="chain" id="PRO_5027596030" description="Adhesion G protein-coupled receptor L4" evidence="15">
    <location>
        <begin position="29"/>
        <end position="740"/>
    </location>
</feature>
<dbReference type="InterPro" id="IPR057244">
    <property type="entry name" value="GAIN_B"/>
</dbReference>
<dbReference type="CDD" id="cd15437">
    <property type="entry name" value="7tmB2_ETL"/>
    <property type="match status" value="1"/>
</dbReference>
<keyword evidence="11" id="KW-1015">Disulfide bond</keyword>
<evidence type="ECO:0000256" key="8">
    <source>
        <dbReference type="ARBA" id="ARBA00022837"/>
    </source>
</evidence>
<dbReference type="CDD" id="cd00054">
    <property type="entry name" value="EGF_CA"/>
    <property type="match status" value="2"/>
</dbReference>
<dbReference type="PROSITE" id="PS50261">
    <property type="entry name" value="G_PROTEIN_RECEP_F2_4"/>
    <property type="match status" value="1"/>
</dbReference>
<evidence type="ECO:0000256" key="4">
    <source>
        <dbReference type="ARBA" id="ARBA00022536"/>
    </source>
</evidence>
<feature type="transmembrane region" description="Helical" evidence="14">
    <location>
        <begin position="583"/>
        <end position="601"/>
    </location>
</feature>
<feature type="domain" description="GAIN-B" evidence="17">
    <location>
        <begin position="295"/>
        <end position="469"/>
    </location>
</feature>
<name>A0A6P8G4P5_CLUHA</name>
<dbReference type="PROSITE" id="PS50026">
    <property type="entry name" value="EGF_3"/>
    <property type="match status" value="2"/>
</dbReference>
<feature type="transmembrane region" description="Helical" evidence="14">
    <location>
        <begin position="483"/>
        <end position="503"/>
    </location>
</feature>
<evidence type="ECO:0000256" key="2">
    <source>
        <dbReference type="ARBA" id="ARBA00007343"/>
    </source>
</evidence>
<keyword evidence="9 14" id="KW-1133">Transmembrane helix</keyword>
<dbReference type="KEGG" id="char:105895116"/>
<organism evidence="19 20">
    <name type="scientific">Clupea harengus</name>
    <name type="common">Atlantic herring</name>
    <dbReference type="NCBI Taxonomy" id="7950"/>
    <lineage>
        <taxon>Eukaryota</taxon>
        <taxon>Metazoa</taxon>
        <taxon>Chordata</taxon>
        <taxon>Craniata</taxon>
        <taxon>Vertebrata</taxon>
        <taxon>Euteleostomi</taxon>
        <taxon>Actinopterygii</taxon>
        <taxon>Neopterygii</taxon>
        <taxon>Teleostei</taxon>
        <taxon>Clupei</taxon>
        <taxon>Clupeiformes</taxon>
        <taxon>Clupeoidei</taxon>
        <taxon>Clupeidae</taxon>
        <taxon>Clupea</taxon>
    </lineage>
</organism>
<dbReference type="PRINTS" id="PR00249">
    <property type="entry name" value="GPCRSECRETIN"/>
</dbReference>
<feature type="transmembrane region" description="Helical" evidence="14">
    <location>
        <begin position="695"/>
        <end position="717"/>
    </location>
</feature>
<dbReference type="GO" id="GO:0030855">
    <property type="term" value="P:epithelial cell differentiation"/>
    <property type="evidence" value="ECO:0007669"/>
    <property type="project" value="UniProtKB-ARBA"/>
</dbReference>
<dbReference type="PROSITE" id="PS00010">
    <property type="entry name" value="ASX_HYDROXYL"/>
    <property type="match status" value="2"/>
</dbReference>
<dbReference type="InterPro" id="IPR049883">
    <property type="entry name" value="NOTCH1_EGF-like"/>
</dbReference>
<dbReference type="GeneID" id="105895116"/>
<dbReference type="Proteomes" id="UP000515152">
    <property type="component" value="Chromosome 10"/>
</dbReference>
<dbReference type="InterPro" id="IPR009030">
    <property type="entry name" value="Growth_fac_rcpt_cys_sf"/>
</dbReference>
<dbReference type="AlphaFoldDB" id="A0A6P8G4P5"/>
<feature type="domain" description="G-protein coupled receptors family 2 profile 2" evidence="18">
    <location>
        <begin position="477"/>
        <end position="718"/>
    </location>
</feature>
<dbReference type="Gene3D" id="2.10.25.10">
    <property type="entry name" value="Laminin"/>
    <property type="match status" value="2"/>
</dbReference>
<accession>A0A6P8G4P5</accession>
<evidence type="ECO:0000259" key="16">
    <source>
        <dbReference type="PROSITE" id="PS50026"/>
    </source>
</evidence>
<evidence type="ECO:0000313" key="19">
    <source>
        <dbReference type="Proteomes" id="UP000515152"/>
    </source>
</evidence>
<evidence type="ECO:0000256" key="6">
    <source>
        <dbReference type="ARBA" id="ARBA00022729"/>
    </source>
</evidence>
<evidence type="ECO:0000256" key="5">
    <source>
        <dbReference type="ARBA" id="ARBA00022692"/>
    </source>
</evidence>
<dbReference type="FunFam" id="2.10.25.10:FF:000038">
    <property type="entry name" value="Fibrillin 2"/>
    <property type="match status" value="2"/>
</dbReference>
<keyword evidence="5 14" id="KW-0812">Transmembrane</keyword>
<dbReference type="SMART" id="SM00181">
    <property type="entry name" value="EGF"/>
    <property type="match status" value="3"/>
</dbReference>
<dbReference type="RefSeq" id="XP_031430542.1">
    <property type="nucleotide sequence ID" value="XM_031574682.2"/>
</dbReference>
<feature type="signal peptide" evidence="15">
    <location>
        <begin position="1"/>
        <end position="28"/>
    </location>
</feature>
<dbReference type="Pfam" id="PF00002">
    <property type="entry name" value="7tm_2"/>
    <property type="match status" value="1"/>
</dbReference>
<dbReference type="SUPFAM" id="SSF57196">
    <property type="entry name" value="EGF/Laminin"/>
    <property type="match status" value="1"/>
</dbReference>
<dbReference type="SMART" id="SM00179">
    <property type="entry name" value="EGF_CA"/>
    <property type="match status" value="2"/>
</dbReference>
<feature type="transmembrane region" description="Helical" evidence="14">
    <location>
        <begin position="621"/>
        <end position="644"/>
    </location>
</feature>
<dbReference type="Gene3D" id="1.20.1070.10">
    <property type="entry name" value="Rhodopsin 7-helix transmembrane proteins"/>
    <property type="match status" value="1"/>
</dbReference>
<dbReference type="InterPro" id="IPR000742">
    <property type="entry name" value="EGF"/>
</dbReference>
<evidence type="ECO:0000256" key="7">
    <source>
        <dbReference type="ARBA" id="ARBA00022737"/>
    </source>
</evidence>
<comment type="similarity">
    <text evidence="2">Belongs to the G-protein coupled receptor 2 family. Adhesion G-protein coupled receptor (ADGR) subfamily.</text>
</comment>
<feature type="transmembrane region" description="Helical" evidence="14">
    <location>
        <begin position="515"/>
        <end position="535"/>
    </location>
</feature>
<evidence type="ECO:0000256" key="13">
    <source>
        <dbReference type="PROSITE-ProRule" id="PRU00076"/>
    </source>
</evidence>
<evidence type="ECO:0000256" key="9">
    <source>
        <dbReference type="ARBA" id="ARBA00022989"/>
    </source>
</evidence>
<dbReference type="Gene3D" id="2.60.220.50">
    <property type="match status" value="1"/>
</dbReference>
<evidence type="ECO:0000256" key="15">
    <source>
        <dbReference type="SAM" id="SignalP"/>
    </source>
</evidence>
<protein>
    <recommendedName>
        <fullName evidence="12">Adhesion G protein-coupled receptor L4</fullName>
    </recommendedName>
</protein>
<dbReference type="InterPro" id="IPR001881">
    <property type="entry name" value="EGF-like_Ca-bd_dom"/>
</dbReference>
<evidence type="ECO:0000259" key="17">
    <source>
        <dbReference type="PROSITE" id="PS50221"/>
    </source>
</evidence>
<evidence type="ECO:0000259" key="18">
    <source>
        <dbReference type="PROSITE" id="PS50261"/>
    </source>
</evidence>
<dbReference type="InterPro" id="IPR032471">
    <property type="entry name" value="AGRL2-4_GAIN_subdom_A"/>
</dbReference>
<dbReference type="PANTHER" id="PTHR12011:SF59">
    <property type="entry name" value="ADHESION G PROTEIN-COUPLED RECEPTOR L4"/>
    <property type="match status" value="1"/>
</dbReference>
<dbReference type="InterPro" id="IPR018097">
    <property type="entry name" value="EGF_Ca-bd_CS"/>
</dbReference>
<comment type="subcellular location">
    <subcellularLocation>
        <location evidence="1">Cell membrane</location>
        <topology evidence="1">Multi-pass membrane protein</topology>
    </subcellularLocation>
</comment>
<keyword evidence="19" id="KW-1185">Reference proteome</keyword>
<keyword evidence="10 14" id="KW-0472">Membrane</keyword>
<dbReference type="InterPro" id="IPR000203">
    <property type="entry name" value="GPS"/>
</dbReference>
<dbReference type="GO" id="GO:0005509">
    <property type="term" value="F:calcium ion binding"/>
    <property type="evidence" value="ECO:0007669"/>
    <property type="project" value="InterPro"/>
</dbReference>
<keyword evidence="3" id="KW-1003">Cell membrane</keyword>
<dbReference type="GO" id="GO:0004930">
    <property type="term" value="F:G protein-coupled receptor activity"/>
    <property type="evidence" value="ECO:0007669"/>
    <property type="project" value="InterPro"/>
</dbReference>
<dbReference type="InterPro" id="IPR046338">
    <property type="entry name" value="GAIN_dom_sf"/>
</dbReference>
<keyword evidence="6 15" id="KW-0732">Signal</keyword>
<evidence type="ECO:0000256" key="12">
    <source>
        <dbReference type="ARBA" id="ARBA00070293"/>
    </source>
</evidence>
<dbReference type="InterPro" id="IPR000832">
    <property type="entry name" value="GPCR_2_secretin-like"/>
</dbReference>
<keyword evidence="20" id="KW-0675">Receptor</keyword>
<dbReference type="Pfam" id="PF01825">
    <property type="entry name" value="GPS"/>
    <property type="match status" value="1"/>
</dbReference>
<dbReference type="SUPFAM" id="SSF57184">
    <property type="entry name" value="Growth factor receptor domain"/>
    <property type="match status" value="1"/>
</dbReference>
<dbReference type="SMART" id="SM00303">
    <property type="entry name" value="GPS"/>
    <property type="match status" value="1"/>
</dbReference>
<keyword evidence="8" id="KW-0106">Calcium</keyword>
<dbReference type="PROSITE" id="PS50221">
    <property type="entry name" value="GAIN_B"/>
    <property type="match status" value="1"/>
</dbReference>
<dbReference type="CTD" id="64123"/>
<feature type="transmembrane region" description="Helical" evidence="14">
    <location>
        <begin position="547"/>
        <end position="574"/>
    </location>
</feature>